<keyword evidence="1" id="KW-0805">Transcription regulation</keyword>
<evidence type="ECO:0000259" key="5">
    <source>
        <dbReference type="SMART" id="SM00401"/>
    </source>
</evidence>
<keyword evidence="8" id="KW-1185">Reference proteome</keyword>
<evidence type="ECO:0000313" key="6">
    <source>
        <dbReference type="EMBL" id="AET04474.1"/>
    </source>
</evidence>
<dbReference type="AlphaFoldDB" id="G7L9K0"/>
<name>G7L9K0_MEDTR</name>
<dbReference type="CDD" id="cd00202">
    <property type="entry name" value="ZnF_GATA"/>
    <property type="match status" value="1"/>
</dbReference>
<feature type="domain" description="GATA-type" evidence="5">
    <location>
        <begin position="2"/>
        <end position="44"/>
    </location>
</feature>
<evidence type="ECO:0000256" key="2">
    <source>
        <dbReference type="ARBA" id="ARBA00023125"/>
    </source>
</evidence>
<dbReference type="InterPro" id="IPR000679">
    <property type="entry name" value="Znf_GATA"/>
</dbReference>
<evidence type="ECO:0000256" key="3">
    <source>
        <dbReference type="ARBA" id="ARBA00023163"/>
    </source>
</evidence>
<evidence type="ECO:0000313" key="8">
    <source>
        <dbReference type="Proteomes" id="UP000002051"/>
    </source>
</evidence>
<dbReference type="PaxDb" id="3880-AET04474"/>
<dbReference type="HOGENOM" id="CLU_1689371_0_0_1"/>
<evidence type="ECO:0000256" key="1">
    <source>
        <dbReference type="ARBA" id="ARBA00023015"/>
    </source>
</evidence>
<dbReference type="InterPro" id="IPR044589">
    <property type="entry name" value="GATA26/27"/>
</dbReference>
<gene>
    <name evidence="6" type="ordered locus">MTR_8g089170</name>
</gene>
<keyword evidence="2" id="KW-0238">DNA-binding</keyword>
<organism evidence="6 8">
    <name type="scientific">Medicago truncatula</name>
    <name type="common">Barrel medic</name>
    <name type="synonym">Medicago tribuloides</name>
    <dbReference type="NCBI Taxonomy" id="3880"/>
    <lineage>
        <taxon>Eukaryota</taxon>
        <taxon>Viridiplantae</taxon>
        <taxon>Streptophyta</taxon>
        <taxon>Embryophyta</taxon>
        <taxon>Tracheophyta</taxon>
        <taxon>Spermatophyta</taxon>
        <taxon>Magnoliopsida</taxon>
        <taxon>eudicotyledons</taxon>
        <taxon>Gunneridae</taxon>
        <taxon>Pentapetalae</taxon>
        <taxon>rosids</taxon>
        <taxon>fabids</taxon>
        <taxon>Fabales</taxon>
        <taxon>Fabaceae</taxon>
        <taxon>Papilionoideae</taxon>
        <taxon>50 kb inversion clade</taxon>
        <taxon>NPAAA clade</taxon>
        <taxon>Hologalegina</taxon>
        <taxon>IRL clade</taxon>
        <taxon>Trifolieae</taxon>
        <taxon>Medicago</taxon>
    </lineage>
</organism>
<feature type="compositionally biased region" description="Low complexity" evidence="4">
    <location>
        <begin position="50"/>
        <end position="68"/>
    </location>
</feature>
<protein>
    <submittedName>
        <fullName evidence="6">GATA zinc finger protein</fullName>
    </submittedName>
</protein>
<dbReference type="GO" id="GO:0000976">
    <property type="term" value="F:transcription cis-regulatory region binding"/>
    <property type="evidence" value="ECO:0000318"/>
    <property type="project" value="GO_Central"/>
</dbReference>
<dbReference type="PANTHER" id="PTHR46855:SF21">
    <property type="entry name" value="GATA ZINC FINGER PROTEIN"/>
    <property type="match status" value="1"/>
</dbReference>
<feature type="region of interest" description="Disordered" evidence="4">
    <location>
        <begin position="48"/>
        <end position="98"/>
    </location>
</feature>
<sequence>MDSSPATPAWRQGPEEKPVLCNACGLRYQNWGDLADHSLKRCFPKELIANSGNSSNNNLKESSSTIDVSDSDNDEKDSDSCKSAVSPKRRSLRIMNQKMTPIEKFQQELLDELKNHEIPDESSPEEVLLFENMNNFIPSNEIGLGAVLLKPDGSFM</sequence>
<dbReference type="PANTHER" id="PTHR46855">
    <property type="entry name" value="OSJNBB0038F03.10 PROTEIN"/>
    <property type="match status" value="1"/>
</dbReference>
<accession>G7L9K0</accession>
<evidence type="ECO:0000256" key="4">
    <source>
        <dbReference type="SAM" id="MobiDB-lite"/>
    </source>
</evidence>
<dbReference type="SMART" id="SM00401">
    <property type="entry name" value="ZnF_GATA"/>
    <property type="match status" value="1"/>
</dbReference>
<dbReference type="GO" id="GO:0008270">
    <property type="term" value="F:zinc ion binding"/>
    <property type="evidence" value="ECO:0007669"/>
    <property type="project" value="InterPro"/>
</dbReference>
<proteinExistence type="predicted"/>
<reference evidence="7" key="3">
    <citation type="submission" date="2015-04" db="UniProtKB">
        <authorList>
            <consortium name="EnsemblPlants"/>
        </authorList>
    </citation>
    <scope>IDENTIFICATION</scope>
    <source>
        <strain evidence="7">cv. Jemalong A17</strain>
    </source>
</reference>
<dbReference type="EnsemblPlants" id="AET04474">
    <property type="protein sequence ID" value="AET04474"/>
    <property type="gene ID" value="MTR_8g089170"/>
</dbReference>
<dbReference type="OMA" id="AEDNACC"/>
<keyword evidence="3" id="KW-0804">Transcription</keyword>
<dbReference type="STRING" id="3880.G7L9K0"/>
<dbReference type="EMBL" id="CM001224">
    <property type="protein sequence ID" value="AET04474.1"/>
    <property type="molecule type" value="Genomic_DNA"/>
</dbReference>
<dbReference type="GO" id="GO:0006355">
    <property type="term" value="P:regulation of DNA-templated transcription"/>
    <property type="evidence" value="ECO:0007669"/>
    <property type="project" value="InterPro"/>
</dbReference>
<dbReference type="InterPro" id="IPR013088">
    <property type="entry name" value="Znf_NHR/GATA"/>
</dbReference>
<dbReference type="Proteomes" id="UP000002051">
    <property type="component" value="Chromosome 8"/>
</dbReference>
<dbReference type="Gene3D" id="3.30.50.10">
    <property type="entry name" value="Erythroid Transcription Factor GATA-1, subunit A"/>
    <property type="match status" value="1"/>
</dbReference>
<dbReference type="SUPFAM" id="SSF57716">
    <property type="entry name" value="Glucocorticoid receptor-like (DNA-binding domain)"/>
    <property type="match status" value="1"/>
</dbReference>
<dbReference type="Pfam" id="PF00320">
    <property type="entry name" value="GATA"/>
    <property type="match status" value="1"/>
</dbReference>
<reference evidence="6 8" key="1">
    <citation type="journal article" date="2011" name="Nature">
        <title>The Medicago genome provides insight into the evolution of rhizobial symbioses.</title>
        <authorList>
            <person name="Young N.D."/>
            <person name="Debelle F."/>
            <person name="Oldroyd G.E."/>
            <person name="Geurts R."/>
            <person name="Cannon S.B."/>
            <person name="Udvardi M.K."/>
            <person name="Benedito V.A."/>
            <person name="Mayer K.F."/>
            <person name="Gouzy J."/>
            <person name="Schoof H."/>
            <person name="Van de Peer Y."/>
            <person name="Proost S."/>
            <person name="Cook D.R."/>
            <person name="Meyers B.C."/>
            <person name="Spannagl M."/>
            <person name="Cheung F."/>
            <person name="De Mita S."/>
            <person name="Krishnakumar V."/>
            <person name="Gundlach H."/>
            <person name="Zhou S."/>
            <person name="Mudge J."/>
            <person name="Bharti A.K."/>
            <person name="Murray J.D."/>
            <person name="Naoumkina M.A."/>
            <person name="Rosen B."/>
            <person name="Silverstein K.A."/>
            <person name="Tang H."/>
            <person name="Rombauts S."/>
            <person name="Zhao P.X."/>
            <person name="Zhou P."/>
            <person name="Barbe V."/>
            <person name="Bardou P."/>
            <person name="Bechner M."/>
            <person name="Bellec A."/>
            <person name="Berger A."/>
            <person name="Berges H."/>
            <person name="Bidwell S."/>
            <person name="Bisseling T."/>
            <person name="Choisne N."/>
            <person name="Couloux A."/>
            <person name="Denny R."/>
            <person name="Deshpande S."/>
            <person name="Dai X."/>
            <person name="Doyle J.J."/>
            <person name="Dudez A.M."/>
            <person name="Farmer A.D."/>
            <person name="Fouteau S."/>
            <person name="Franken C."/>
            <person name="Gibelin C."/>
            <person name="Gish J."/>
            <person name="Goldstein S."/>
            <person name="Gonzalez A.J."/>
            <person name="Green P.J."/>
            <person name="Hallab A."/>
            <person name="Hartog M."/>
            <person name="Hua A."/>
            <person name="Humphray S.J."/>
            <person name="Jeong D.H."/>
            <person name="Jing Y."/>
            <person name="Jocker A."/>
            <person name="Kenton S.M."/>
            <person name="Kim D.J."/>
            <person name="Klee K."/>
            <person name="Lai H."/>
            <person name="Lang C."/>
            <person name="Lin S."/>
            <person name="Macmil S.L."/>
            <person name="Magdelenat G."/>
            <person name="Matthews L."/>
            <person name="McCorrison J."/>
            <person name="Monaghan E.L."/>
            <person name="Mun J.H."/>
            <person name="Najar F.Z."/>
            <person name="Nicholson C."/>
            <person name="Noirot C."/>
            <person name="O'Bleness M."/>
            <person name="Paule C.R."/>
            <person name="Poulain J."/>
            <person name="Prion F."/>
            <person name="Qin B."/>
            <person name="Qu C."/>
            <person name="Retzel E.F."/>
            <person name="Riddle C."/>
            <person name="Sallet E."/>
            <person name="Samain S."/>
            <person name="Samson N."/>
            <person name="Sanders I."/>
            <person name="Saurat O."/>
            <person name="Scarpelli C."/>
            <person name="Schiex T."/>
            <person name="Segurens B."/>
            <person name="Severin A.J."/>
            <person name="Sherrier D.J."/>
            <person name="Shi R."/>
            <person name="Sims S."/>
            <person name="Singer S.R."/>
            <person name="Sinharoy S."/>
            <person name="Sterck L."/>
            <person name="Viollet A."/>
            <person name="Wang B.B."/>
            <person name="Wang K."/>
            <person name="Wang M."/>
            <person name="Wang X."/>
            <person name="Warfsmann J."/>
            <person name="Weissenbach J."/>
            <person name="White D.D."/>
            <person name="White J.D."/>
            <person name="Wiley G.B."/>
            <person name="Wincker P."/>
            <person name="Xing Y."/>
            <person name="Yang L."/>
            <person name="Yao Z."/>
            <person name="Ying F."/>
            <person name="Zhai J."/>
            <person name="Zhou L."/>
            <person name="Zuber A."/>
            <person name="Denarie J."/>
            <person name="Dixon R.A."/>
            <person name="May G.D."/>
            <person name="Schwartz D.C."/>
            <person name="Rogers J."/>
            <person name="Quetier F."/>
            <person name="Town C.D."/>
            <person name="Roe B.A."/>
        </authorList>
    </citation>
    <scope>NUCLEOTIDE SEQUENCE [LARGE SCALE GENOMIC DNA]</scope>
    <source>
        <strain evidence="6">A17</strain>
        <strain evidence="7 8">cv. Jemalong A17</strain>
    </source>
</reference>
<reference evidence="6 8" key="2">
    <citation type="journal article" date="2014" name="BMC Genomics">
        <title>An improved genome release (version Mt4.0) for the model legume Medicago truncatula.</title>
        <authorList>
            <person name="Tang H."/>
            <person name="Krishnakumar V."/>
            <person name="Bidwell S."/>
            <person name="Rosen B."/>
            <person name="Chan A."/>
            <person name="Zhou S."/>
            <person name="Gentzbittel L."/>
            <person name="Childs K.L."/>
            <person name="Yandell M."/>
            <person name="Gundlach H."/>
            <person name="Mayer K.F."/>
            <person name="Schwartz D.C."/>
            <person name="Town C.D."/>
        </authorList>
    </citation>
    <scope>GENOME REANNOTATION</scope>
    <source>
        <strain evidence="7 8">cv. Jemalong A17</strain>
    </source>
</reference>
<evidence type="ECO:0000313" key="7">
    <source>
        <dbReference type="EnsemblPlants" id="AET04474"/>
    </source>
</evidence>